<accession>A0A6P1T6T2</accession>
<proteinExistence type="predicted"/>
<dbReference type="EMBL" id="CP046620">
    <property type="protein sequence ID" value="QHQ37196.1"/>
    <property type="molecule type" value="Genomic_DNA"/>
</dbReference>
<evidence type="ECO:0000313" key="2">
    <source>
        <dbReference type="Proteomes" id="UP000464495"/>
    </source>
</evidence>
<dbReference type="KEGG" id="amaq:GO499_19405"/>
<dbReference type="AlphaFoldDB" id="A0A6P1T6T2"/>
<evidence type="ECO:0000313" key="1">
    <source>
        <dbReference type="EMBL" id="QHQ37196.1"/>
    </source>
</evidence>
<gene>
    <name evidence="1" type="ORF">GO499_19405</name>
</gene>
<dbReference type="Proteomes" id="UP000464495">
    <property type="component" value="Chromosome"/>
</dbReference>
<protein>
    <submittedName>
        <fullName evidence="1">DUF2219 family protein</fullName>
    </submittedName>
</protein>
<reference evidence="1 2" key="1">
    <citation type="submission" date="2019-12" db="EMBL/GenBank/DDBJ databases">
        <title>Complete genome sequence of Algicella marina strain 9Alg 56(T) isolated from the red alga Tichocarpus crinitus.</title>
        <authorList>
            <person name="Kim S.-G."/>
            <person name="Nedashkovskaya O.I."/>
        </authorList>
    </citation>
    <scope>NUCLEOTIDE SEQUENCE [LARGE SCALE GENOMIC DNA]</scope>
    <source>
        <strain evidence="1 2">9Alg 56</strain>
    </source>
</reference>
<dbReference type="InterPro" id="IPR037107">
    <property type="entry name" value="Put_OMP_sf"/>
</dbReference>
<dbReference type="RefSeq" id="WP_161863737.1">
    <property type="nucleotide sequence ID" value="NZ_CP046620.1"/>
</dbReference>
<dbReference type="InterPro" id="IPR018707">
    <property type="entry name" value="LpxR"/>
</dbReference>
<name>A0A6P1T6T2_9RHOB</name>
<dbReference type="Pfam" id="PF09982">
    <property type="entry name" value="LpxR"/>
    <property type="match status" value="1"/>
</dbReference>
<keyword evidence="2" id="KW-1185">Reference proteome</keyword>
<dbReference type="Gene3D" id="2.40.128.140">
    <property type="entry name" value="Outer membrane protein"/>
    <property type="match status" value="1"/>
</dbReference>
<organism evidence="1 2">
    <name type="scientific">Algicella marina</name>
    <dbReference type="NCBI Taxonomy" id="2683284"/>
    <lineage>
        <taxon>Bacteria</taxon>
        <taxon>Pseudomonadati</taxon>
        <taxon>Pseudomonadota</taxon>
        <taxon>Alphaproteobacteria</taxon>
        <taxon>Rhodobacterales</taxon>
        <taxon>Paracoccaceae</taxon>
        <taxon>Algicella</taxon>
    </lineage>
</organism>
<sequence>MTETGSEAGMRVLVVIVLVLLAGPSWAKDRGILGWGAILNNDIFGDGEDRWRTGSYTSSYVRGEPWTGALPGRAGAVMEYRFHGELIAPERISRAEEGDRPLVGVLSFGAHTHFQTGGFEIDAGADIVLTGPQTGIGDIQQGLHRATGAPRNRILGTQLPNRLHPTASVEVGRKFRLGDTGTFVRPFGQMQMGVETFARLGADMVIGPALDEALHVRDGVSGQHYPVVVPRDRTGLSLMLGGDLAYVQQSAFLPEDRGYRPERARSRARVGVLYEAAGTGPDGVWLFYGLTYLGPEFEGQSEGQTVASISLNMRF</sequence>